<accession>F5LB99</accession>
<dbReference type="Pfam" id="PF10882">
    <property type="entry name" value="bPH_5"/>
    <property type="match status" value="1"/>
</dbReference>
<dbReference type="Proteomes" id="UP000010716">
    <property type="component" value="Unassembled WGS sequence"/>
</dbReference>
<feature type="transmembrane region" description="Helical" evidence="1">
    <location>
        <begin position="61"/>
        <end position="80"/>
    </location>
</feature>
<dbReference type="InterPro" id="IPR027783">
    <property type="entry name" value="Bacterial_PH-related"/>
</dbReference>
<evidence type="ECO:0000313" key="5">
    <source>
        <dbReference type="Proteomes" id="UP000010716"/>
    </source>
</evidence>
<reference evidence="4 6" key="2">
    <citation type="journal article" date="2020" name="Extremophiles">
        <title>Genomic analysis of Caldalkalibacillus thermarum TA2.A1 reveals aerobic alkaliphilic metabolism and evolutionary hallmarks linking alkaliphilic bacteria and plant life.</title>
        <authorList>
            <person name="de Jong S.I."/>
            <person name="van den Broek M.A."/>
            <person name="Merkel A.Y."/>
            <person name="de la Torre Cortes P."/>
            <person name="Kalamorz F."/>
            <person name="Cook G.M."/>
            <person name="van Loosdrecht M.C.M."/>
            <person name="McMillan D.G.G."/>
        </authorList>
    </citation>
    <scope>NUCLEOTIDE SEQUENCE [LARGE SCALE GENOMIC DNA]</scope>
    <source>
        <strain evidence="4 6">TA2.A1</strain>
    </source>
</reference>
<reference evidence="3 5" key="1">
    <citation type="journal article" date="2011" name="J. Bacteriol.">
        <title>Draft genome sequence of the thermoalkaliphilic Caldalkalibacillus thermarum strain TA2.A1.</title>
        <authorList>
            <person name="Kalamorz F."/>
            <person name="Keis S."/>
            <person name="McMillan D.G."/>
            <person name="Olsson K."/>
            <person name="Stanton J.A."/>
            <person name="Stockwell P."/>
            <person name="Black M.A."/>
            <person name="Klingeman D.M."/>
            <person name="Land M.L."/>
            <person name="Han C.S."/>
            <person name="Martin S.L."/>
            <person name="Becher S.A."/>
            <person name="Peddie C.J."/>
            <person name="Morgan H.W."/>
            <person name="Matthies D."/>
            <person name="Preiss L."/>
            <person name="Meier T."/>
            <person name="Brown S.D."/>
            <person name="Cook G.M."/>
        </authorList>
    </citation>
    <scope>NUCLEOTIDE SEQUENCE [LARGE SCALE GENOMIC DNA]</scope>
    <source>
        <strain evidence="3 5">TA2.A1</strain>
    </source>
</reference>
<keyword evidence="1" id="KW-1133">Transmembrane helix</keyword>
<keyword evidence="1" id="KW-0812">Transmembrane</keyword>
<dbReference type="RefSeq" id="WP_007506625.1">
    <property type="nucleotide sequence ID" value="NZ_AFCE01000228.1"/>
</dbReference>
<organism evidence="3 5">
    <name type="scientific">Caldalkalibacillus thermarum (strain TA2.A1)</name>
    <dbReference type="NCBI Taxonomy" id="986075"/>
    <lineage>
        <taxon>Bacteria</taxon>
        <taxon>Bacillati</taxon>
        <taxon>Bacillota</taxon>
        <taxon>Bacilli</taxon>
        <taxon>Bacillales</taxon>
        <taxon>Bacillaceae</taxon>
        <taxon>Caldalkalibacillus</taxon>
    </lineage>
</organism>
<gene>
    <name evidence="3" type="ORF">CathTA2_0087</name>
    <name evidence="4" type="ORF">HUR95_12255</name>
</gene>
<proteinExistence type="predicted"/>
<reference evidence="4" key="3">
    <citation type="submission" date="2021-08" db="EMBL/GenBank/DDBJ databases">
        <authorList>
            <person name="de Jong S."/>
            <person name="van den Broek M."/>
            <person name="Merkel A."/>
            <person name="de la Torre Cortes P."/>
            <person name="Kalamorz F."/>
            <person name="Cook G."/>
            <person name="van Loosdrecht M."/>
            <person name="McMillan D."/>
        </authorList>
    </citation>
    <scope>NUCLEOTIDE SEQUENCE</scope>
    <source>
        <strain evidence="4">TA2.A1</strain>
    </source>
</reference>
<dbReference type="EMBL" id="AFCE01000228">
    <property type="protein sequence ID" value="EGL81386.1"/>
    <property type="molecule type" value="Genomic_DNA"/>
</dbReference>
<evidence type="ECO:0000313" key="3">
    <source>
        <dbReference type="EMBL" id="EGL81386.1"/>
    </source>
</evidence>
<keyword evidence="1" id="KW-0472">Membrane</keyword>
<dbReference type="eggNOG" id="ENOG5030XBB">
    <property type="taxonomic scope" value="Bacteria"/>
</dbReference>
<name>F5LB99_CALTT</name>
<dbReference type="AlphaFoldDB" id="F5LB99"/>
<dbReference type="KEGG" id="cthu:HUR95_12255"/>
<feature type="transmembrane region" description="Helical" evidence="1">
    <location>
        <begin position="6"/>
        <end position="27"/>
    </location>
</feature>
<dbReference type="InterPro" id="IPR017259">
    <property type="entry name" value="UCP037672"/>
</dbReference>
<evidence type="ECO:0000256" key="1">
    <source>
        <dbReference type="SAM" id="Phobius"/>
    </source>
</evidence>
<dbReference type="Pfam" id="PF12650">
    <property type="entry name" value="DUF3784"/>
    <property type="match status" value="1"/>
</dbReference>
<feature type="transmembrane region" description="Helical" evidence="1">
    <location>
        <begin position="86"/>
        <end position="102"/>
    </location>
</feature>
<dbReference type="OrthoDB" id="2082701at2"/>
<keyword evidence="6" id="KW-1185">Reference proteome</keyword>
<feature type="domain" description="Bacterial Pleckstrin homology" evidence="2">
    <location>
        <begin position="142"/>
        <end position="227"/>
    </location>
</feature>
<feature type="transmembrane region" description="Helical" evidence="1">
    <location>
        <begin position="114"/>
        <end position="137"/>
    </location>
</feature>
<dbReference type="Proteomes" id="UP000825179">
    <property type="component" value="Chromosome"/>
</dbReference>
<dbReference type="EMBL" id="CP082237">
    <property type="protein sequence ID" value="QZT33078.1"/>
    <property type="molecule type" value="Genomic_DNA"/>
</dbReference>
<evidence type="ECO:0000313" key="6">
    <source>
        <dbReference type="Proteomes" id="UP000825179"/>
    </source>
</evidence>
<protein>
    <submittedName>
        <fullName evidence="4">DUF3784 domain-containing protein</fullName>
    </submittedName>
</protein>
<evidence type="ECO:0000313" key="4">
    <source>
        <dbReference type="EMBL" id="QZT33078.1"/>
    </source>
</evidence>
<sequence length="302" mass="34628">MSTGMIVYIIVMSWTLLVVGGITFLMYKYEDYTLISGFANRPKEEQEHLIKNGYTQAVKRFLLTSTLILLATFVLSLFRIPWVMEVGFSVLTLHALGGMVYIQRYEVEHKKKRGYWLTGSISAVILIGMIGLLVWSFQPHTVSIDQEELHISGIYGVTIPLEEVEQVERLDRLPPVQMKTNGVAVRGLLKGDFLIEGYGAVRLFVRGEPSPVLYIETEKRRIMLNGDEEQLDEWYKTLRANCKLAKKRGKITGPAENGYSVQEYKRIKLPEYDLEMRITWGDKDRKGLRNIDISISMSYLGF</sequence>
<evidence type="ECO:0000259" key="2">
    <source>
        <dbReference type="Pfam" id="PF10882"/>
    </source>
</evidence>